<dbReference type="InterPro" id="IPR000823">
    <property type="entry name" value="Peroxidase_pln"/>
</dbReference>
<dbReference type="PRINTS" id="PR00458">
    <property type="entry name" value="PEROXIDASE"/>
</dbReference>
<dbReference type="EMBL" id="JAUIZM010000010">
    <property type="protein sequence ID" value="KAK1360631.1"/>
    <property type="molecule type" value="Genomic_DNA"/>
</dbReference>
<dbReference type="Gene3D" id="1.10.420.10">
    <property type="entry name" value="Peroxidase, domain 2"/>
    <property type="match status" value="1"/>
</dbReference>
<dbReference type="PROSITE" id="PS00435">
    <property type="entry name" value="PEROXIDASE_1"/>
    <property type="match status" value="1"/>
</dbReference>
<feature type="domain" description="Plant heme peroxidase family profile" evidence="12">
    <location>
        <begin position="1"/>
        <end position="122"/>
    </location>
</feature>
<evidence type="ECO:0000256" key="5">
    <source>
        <dbReference type="ARBA" id="ARBA00022617"/>
    </source>
</evidence>
<evidence type="ECO:0000256" key="3">
    <source>
        <dbReference type="ARBA" id="ARBA00012313"/>
    </source>
</evidence>
<dbReference type="InterPro" id="IPR002016">
    <property type="entry name" value="Haem_peroxidase"/>
</dbReference>
<comment type="catalytic activity">
    <reaction evidence="1">
        <text>2 a phenolic donor + H2O2 = 2 a phenolic radical donor + 2 H2O</text>
        <dbReference type="Rhea" id="RHEA:56136"/>
        <dbReference type="ChEBI" id="CHEBI:15377"/>
        <dbReference type="ChEBI" id="CHEBI:16240"/>
        <dbReference type="ChEBI" id="CHEBI:139520"/>
        <dbReference type="ChEBI" id="CHEBI:139521"/>
        <dbReference type="EC" id="1.11.1.7"/>
    </reaction>
</comment>
<accession>A0AAD8M4M4</accession>
<protein>
    <recommendedName>
        <fullName evidence="3">peroxidase</fullName>
        <ecNumber evidence="3">1.11.1.7</ecNumber>
    </recommendedName>
</protein>
<dbReference type="GO" id="GO:0046872">
    <property type="term" value="F:metal ion binding"/>
    <property type="evidence" value="ECO:0007669"/>
    <property type="project" value="UniProtKB-KW"/>
</dbReference>
<reference evidence="13" key="2">
    <citation type="submission" date="2023-05" db="EMBL/GenBank/DDBJ databases">
        <authorList>
            <person name="Schelkunov M.I."/>
        </authorList>
    </citation>
    <scope>NUCLEOTIDE SEQUENCE</scope>
    <source>
        <strain evidence="13">Hsosn_3</strain>
        <tissue evidence="13">Leaf</tissue>
    </source>
</reference>
<dbReference type="AlphaFoldDB" id="A0AAD8M4M4"/>
<dbReference type="EC" id="1.11.1.7" evidence="3"/>
<dbReference type="GO" id="GO:0006979">
    <property type="term" value="P:response to oxidative stress"/>
    <property type="evidence" value="ECO:0007669"/>
    <property type="project" value="InterPro"/>
</dbReference>
<dbReference type="GO" id="GO:0140825">
    <property type="term" value="F:lactoperoxidase activity"/>
    <property type="evidence" value="ECO:0007669"/>
    <property type="project" value="UniProtKB-EC"/>
</dbReference>
<keyword evidence="8 10" id="KW-0408">Iron</keyword>
<dbReference type="SUPFAM" id="SSF48113">
    <property type="entry name" value="Heme-dependent peroxidases"/>
    <property type="match status" value="1"/>
</dbReference>
<dbReference type="InterPro" id="IPR019793">
    <property type="entry name" value="Peroxidases_heam-ligand_BS"/>
</dbReference>
<keyword evidence="10" id="KW-0106">Calcium</keyword>
<comment type="cofactor">
    <cofactor evidence="10">
        <name>heme b</name>
        <dbReference type="ChEBI" id="CHEBI:60344"/>
    </cofactor>
    <text evidence="10">Binds 1 heme b (iron(II)-protoporphyrin IX) group per subunit.</text>
</comment>
<gene>
    <name evidence="13" type="ORF">POM88_045105</name>
</gene>
<keyword evidence="5" id="KW-0349">Heme</keyword>
<dbReference type="GO" id="GO:0020037">
    <property type="term" value="F:heme binding"/>
    <property type="evidence" value="ECO:0007669"/>
    <property type="project" value="InterPro"/>
</dbReference>
<evidence type="ECO:0000256" key="4">
    <source>
        <dbReference type="ARBA" id="ARBA00022559"/>
    </source>
</evidence>
<keyword evidence="14" id="KW-1185">Reference proteome</keyword>
<evidence type="ECO:0000256" key="9">
    <source>
        <dbReference type="PIRSR" id="PIRSR600823-2"/>
    </source>
</evidence>
<evidence type="ECO:0000256" key="10">
    <source>
        <dbReference type="PIRSR" id="PIRSR600823-3"/>
    </source>
</evidence>
<evidence type="ECO:0000256" key="1">
    <source>
        <dbReference type="ARBA" id="ARBA00000189"/>
    </source>
</evidence>
<keyword evidence="6 10" id="KW-0479">Metal-binding</keyword>
<sequence length="127" mass="13617">MLPSNPTKHPIGESSDPENLNSLKHADELMEKGGLASKDRDYAEASDCYSRALEIRDSVVLSGGPGWQVETGRMDSLTASKTAAKNDIPGPNSDVQTLVSKFQDAGLELNDMVTLSGAHTMGIYMMC</sequence>
<dbReference type="Proteomes" id="UP001237642">
    <property type="component" value="Unassembled WGS sequence"/>
</dbReference>
<feature type="binding site" evidence="9">
    <location>
        <position position="89"/>
    </location>
    <ligand>
        <name>substrate</name>
    </ligand>
</feature>
<feature type="region of interest" description="Disordered" evidence="11">
    <location>
        <begin position="1"/>
        <end position="26"/>
    </location>
</feature>
<comment type="similarity">
    <text evidence="2">Belongs to the peroxidase family. Ascorbate peroxidase subfamily.</text>
</comment>
<feature type="binding site" evidence="10">
    <location>
        <position position="120"/>
    </location>
    <ligand>
        <name>Ca(2+)</name>
        <dbReference type="ChEBI" id="CHEBI:29108"/>
        <label>2</label>
    </ligand>
</feature>
<keyword evidence="4" id="KW-0575">Peroxidase</keyword>
<dbReference type="PRINTS" id="PR00461">
    <property type="entry name" value="PLPEROXIDASE"/>
</dbReference>
<comment type="caution">
    <text evidence="13">The sequence shown here is derived from an EMBL/GenBank/DDBJ whole genome shotgun (WGS) entry which is preliminary data.</text>
</comment>
<dbReference type="PANTHER" id="PTHR31388:SF28">
    <property type="entry name" value="PEROXIDASE 40"/>
    <property type="match status" value="1"/>
</dbReference>
<dbReference type="Pfam" id="PF00141">
    <property type="entry name" value="peroxidase"/>
    <property type="match status" value="1"/>
</dbReference>
<evidence type="ECO:0000256" key="6">
    <source>
        <dbReference type="ARBA" id="ARBA00022723"/>
    </source>
</evidence>
<reference evidence="13" key="1">
    <citation type="submission" date="2023-02" db="EMBL/GenBank/DDBJ databases">
        <title>Genome of toxic invasive species Heracleum sosnowskyi carries increased number of genes despite the absence of recent whole-genome duplications.</title>
        <authorList>
            <person name="Schelkunov M."/>
            <person name="Shtratnikova V."/>
            <person name="Makarenko M."/>
            <person name="Klepikova A."/>
            <person name="Omelchenko D."/>
            <person name="Novikova G."/>
            <person name="Obukhova E."/>
            <person name="Bogdanov V."/>
            <person name="Penin A."/>
            <person name="Logacheva M."/>
        </authorList>
    </citation>
    <scope>NUCLEOTIDE SEQUENCE</scope>
    <source>
        <strain evidence="13">Hsosn_3</strain>
        <tissue evidence="13">Leaf</tissue>
    </source>
</reference>
<comment type="cofactor">
    <cofactor evidence="10">
        <name>Ca(2+)</name>
        <dbReference type="ChEBI" id="CHEBI:29108"/>
    </cofactor>
    <text evidence="10">Binds 2 calcium ions per subunit.</text>
</comment>
<dbReference type="Gene3D" id="1.10.520.10">
    <property type="match status" value="1"/>
</dbReference>
<evidence type="ECO:0000256" key="2">
    <source>
        <dbReference type="ARBA" id="ARBA00006873"/>
    </source>
</evidence>
<feature type="binding site" description="axial binding residue" evidence="10">
    <location>
        <position position="119"/>
    </location>
    <ligand>
        <name>heme b</name>
        <dbReference type="ChEBI" id="CHEBI:60344"/>
    </ligand>
    <ligandPart>
        <name>Fe</name>
        <dbReference type="ChEBI" id="CHEBI:18248"/>
    </ligandPart>
</feature>
<organism evidence="13 14">
    <name type="scientific">Heracleum sosnowskyi</name>
    <dbReference type="NCBI Taxonomy" id="360622"/>
    <lineage>
        <taxon>Eukaryota</taxon>
        <taxon>Viridiplantae</taxon>
        <taxon>Streptophyta</taxon>
        <taxon>Embryophyta</taxon>
        <taxon>Tracheophyta</taxon>
        <taxon>Spermatophyta</taxon>
        <taxon>Magnoliopsida</taxon>
        <taxon>eudicotyledons</taxon>
        <taxon>Gunneridae</taxon>
        <taxon>Pentapetalae</taxon>
        <taxon>asterids</taxon>
        <taxon>campanulids</taxon>
        <taxon>Apiales</taxon>
        <taxon>Apiaceae</taxon>
        <taxon>Apioideae</taxon>
        <taxon>apioid superclade</taxon>
        <taxon>Tordylieae</taxon>
        <taxon>Tordyliinae</taxon>
        <taxon>Heracleum</taxon>
    </lineage>
</organism>
<dbReference type="PANTHER" id="PTHR31388">
    <property type="entry name" value="PEROXIDASE 72-RELATED"/>
    <property type="match status" value="1"/>
</dbReference>
<evidence type="ECO:0000313" key="14">
    <source>
        <dbReference type="Proteomes" id="UP001237642"/>
    </source>
</evidence>
<keyword evidence="7" id="KW-0560">Oxidoreductase</keyword>
<evidence type="ECO:0000256" key="11">
    <source>
        <dbReference type="SAM" id="MobiDB-lite"/>
    </source>
</evidence>
<evidence type="ECO:0000256" key="7">
    <source>
        <dbReference type="ARBA" id="ARBA00023002"/>
    </source>
</evidence>
<evidence type="ECO:0000256" key="8">
    <source>
        <dbReference type="ARBA" id="ARBA00023004"/>
    </source>
</evidence>
<proteinExistence type="inferred from homology"/>
<evidence type="ECO:0000313" key="13">
    <source>
        <dbReference type="EMBL" id="KAK1360631.1"/>
    </source>
</evidence>
<dbReference type="InterPro" id="IPR010255">
    <property type="entry name" value="Haem_peroxidase_sf"/>
</dbReference>
<name>A0AAD8M4M4_9APIA</name>
<evidence type="ECO:0000259" key="12">
    <source>
        <dbReference type="PROSITE" id="PS50873"/>
    </source>
</evidence>
<dbReference type="PROSITE" id="PS50873">
    <property type="entry name" value="PEROXIDASE_4"/>
    <property type="match status" value="1"/>
</dbReference>